<dbReference type="AlphaFoldDB" id="A0AAF3EPX5"/>
<name>A0AAF3EPX5_9BILA</name>
<feature type="region of interest" description="Disordered" evidence="1">
    <location>
        <begin position="100"/>
        <end position="121"/>
    </location>
</feature>
<sequence length="215" mass="24326">MKTTPEAPITVNDFKVTPKRSRSNAKKSMSFSIASNAAETRKPAHVVIPMEIKETKGIFIPRESISGADDYPVLRKRDEVEIPKQSKMISNNEEIFIPRESKSKLPPSSEMRKISDAAGEKEGEIKKFRAKTMTRNGIEEKHEESTWVDMGMNEVSRKERNKEEGVNSFSSIIAKRWDKVVPLMENGRIDINHRSINSPTIAVFEPINAKALMIV</sequence>
<evidence type="ECO:0000256" key="1">
    <source>
        <dbReference type="SAM" id="MobiDB-lite"/>
    </source>
</evidence>
<dbReference type="Proteomes" id="UP000887575">
    <property type="component" value="Unassembled WGS sequence"/>
</dbReference>
<protein>
    <submittedName>
        <fullName evidence="3">Uncharacterized protein</fullName>
    </submittedName>
</protein>
<proteinExistence type="predicted"/>
<reference evidence="3" key="1">
    <citation type="submission" date="2024-02" db="UniProtKB">
        <authorList>
            <consortium name="WormBaseParasite"/>
        </authorList>
    </citation>
    <scope>IDENTIFICATION</scope>
</reference>
<accession>A0AAF3EPX5</accession>
<dbReference type="WBParaSite" id="MBELARI_LOCUS16126">
    <property type="protein sequence ID" value="MBELARI_LOCUS16126"/>
    <property type="gene ID" value="MBELARI_LOCUS16126"/>
</dbReference>
<feature type="region of interest" description="Disordered" evidence="1">
    <location>
        <begin position="1"/>
        <end position="28"/>
    </location>
</feature>
<keyword evidence="2" id="KW-1185">Reference proteome</keyword>
<organism evidence="2 3">
    <name type="scientific">Mesorhabditis belari</name>
    <dbReference type="NCBI Taxonomy" id="2138241"/>
    <lineage>
        <taxon>Eukaryota</taxon>
        <taxon>Metazoa</taxon>
        <taxon>Ecdysozoa</taxon>
        <taxon>Nematoda</taxon>
        <taxon>Chromadorea</taxon>
        <taxon>Rhabditida</taxon>
        <taxon>Rhabditina</taxon>
        <taxon>Rhabditomorpha</taxon>
        <taxon>Rhabditoidea</taxon>
        <taxon>Rhabditidae</taxon>
        <taxon>Mesorhabditinae</taxon>
        <taxon>Mesorhabditis</taxon>
    </lineage>
</organism>
<evidence type="ECO:0000313" key="3">
    <source>
        <dbReference type="WBParaSite" id="MBELARI_LOCUS16126"/>
    </source>
</evidence>
<evidence type="ECO:0000313" key="2">
    <source>
        <dbReference type="Proteomes" id="UP000887575"/>
    </source>
</evidence>
<feature type="compositionally biased region" description="Basic and acidic residues" evidence="1">
    <location>
        <begin position="110"/>
        <end position="121"/>
    </location>
</feature>